<dbReference type="Proteomes" id="UP001392437">
    <property type="component" value="Unassembled WGS sequence"/>
</dbReference>
<sequence length="702" mass="77131">MTGVNLSPLCALCRQFTTQLLRFDFGPQDEYPAGWVKKSQRQNGAFRAWGAGFNHRASFAALQESATLCSLCDLLLRDFAGPDDVTAGSLQLFPFTELGSNCGTGTFTAVFTDDPQAMEIWTPQPHTFMFACGGVPWRDPLNAKKAMRAVARDGVRALPSDGIRAAASDGWNPDVFETIRAWMAACDEGHPRCEHYHPHPLPTRLIAVGSDDALPHLVLTKDLDPASTDYATLSHCWGGFIANRLTLATLDEKRRGMHLDSLARNFRDTILIARQLGMEYAWIDALCIVQDSPEDWAAEAGQMVNVYAGSRLVITGLESPSSEAGLLHQNRVPEVVLLDGLVVQKRPPLLDELLESCALSRRGWCLQEHLMARRVLHIGRSEVHWECLRRWEHETGWASGAPETGQDGPGASIYDHSPRSEKDMHLRRVLAADLDNGGGWKGWYAIVEEFSARALTYQSDVFPAVAGVANIFSRLVGGGEASPTAHYTAGLWHADLPDGLLWGARQVMERMRKAPGFNKCEVLERPETARAPSWSWASVIGSVHFNYNHNPGSRPDQACVVLGVDGPGVGSLIPASLAGATVRIRGFVARCQYIPPPSWESSEYPDPGYNVGSLKLDGEDQWASDCVMDFDRHQQRSCHALLVRWTSTPNTTETASLLILEAADDPGESGVFRRIGVCQARIGDNALAKILTGFDERDIRII</sequence>
<organism evidence="2 3">
    <name type="scientific">Apiospora kogelbergensis</name>
    <dbReference type="NCBI Taxonomy" id="1337665"/>
    <lineage>
        <taxon>Eukaryota</taxon>
        <taxon>Fungi</taxon>
        <taxon>Dikarya</taxon>
        <taxon>Ascomycota</taxon>
        <taxon>Pezizomycotina</taxon>
        <taxon>Sordariomycetes</taxon>
        <taxon>Xylariomycetidae</taxon>
        <taxon>Amphisphaeriales</taxon>
        <taxon>Apiosporaceae</taxon>
        <taxon>Apiospora</taxon>
    </lineage>
</organism>
<accession>A0AAW0REE9</accession>
<name>A0AAW0REE9_9PEZI</name>
<dbReference type="PANTHER" id="PTHR33112:SF16">
    <property type="entry name" value="HETEROKARYON INCOMPATIBILITY DOMAIN-CONTAINING PROTEIN"/>
    <property type="match status" value="1"/>
</dbReference>
<proteinExistence type="predicted"/>
<gene>
    <name evidence="2" type="ORF">PG999_001314</name>
</gene>
<keyword evidence="3" id="KW-1185">Reference proteome</keyword>
<feature type="domain" description="Heterokaryon incompatibility" evidence="1">
    <location>
        <begin position="230"/>
        <end position="368"/>
    </location>
</feature>
<reference evidence="2 3" key="1">
    <citation type="submission" date="2023-01" db="EMBL/GenBank/DDBJ databases">
        <title>Analysis of 21 Apiospora genomes using comparative genomics revels a genus with tremendous synthesis potential of carbohydrate active enzymes and secondary metabolites.</title>
        <authorList>
            <person name="Sorensen T."/>
        </authorList>
    </citation>
    <scope>NUCLEOTIDE SEQUENCE [LARGE SCALE GENOMIC DNA]</scope>
    <source>
        <strain evidence="2 3">CBS 117206</strain>
    </source>
</reference>
<evidence type="ECO:0000313" key="3">
    <source>
        <dbReference type="Proteomes" id="UP001392437"/>
    </source>
</evidence>
<evidence type="ECO:0000313" key="2">
    <source>
        <dbReference type="EMBL" id="KAK8133141.1"/>
    </source>
</evidence>
<dbReference type="EMBL" id="JAQQWP010000001">
    <property type="protein sequence ID" value="KAK8133141.1"/>
    <property type="molecule type" value="Genomic_DNA"/>
</dbReference>
<protein>
    <recommendedName>
        <fullName evidence="1">Heterokaryon incompatibility domain-containing protein</fullName>
    </recommendedName>
</protein>
<dbReference type="PANTHER" id="PTHR33112">
    <property type="entry name" value="DOMAIN PROTEIN, PUTATIVE-RELATED"/>
    <property type="match status" value="1"/>
</dbReference>
<evidence type="ECO:0000259" key="1">
    <source>
        <dbReference type="Pfam" id="PF06985"/>
    </source>
</evidence>
<dbReference type="AlphaFoldDB" id="A0AAW0REE9"/>
<dbReference type="InterPro" id="IPR010730">
    <property type="entry name" value="HET"/>
</dbReference>
<dbReference type="Pfam" id="PF06985">
    <property type="entry name" value="HET"/>
    <property type="match status" value="1"/>
</dbReference>
<comment type="caution">
    <text evidence="2">The sequence shown here is derived from an EMBL/GenBank/DDBJ whole genome shotgun (WGS) entry which is preliminary data.</text>
</comment>